<organism evidence="1">
    <name type="scientific">Rhizophora mucronata</name>
    <name type="common">Asiatic mangrove</name>
    <dbReference type="NCBI Taxonomy" id="61149"/>
    <lineage>
        <taxon>Eukaryota</taxon>
        <taxon>Viridiplantae</taxon>
        <taxon>Streptophyta</taxon>
        <taxon>Embryophyta</taxon>
        <taxon>Tracheophyta</taxon>
        <taxon>Spermatophyta</taxon>
        <taxon>Magnoliopsida</taxon>
        <taxon>eudicotyledons</taxon>
        <taxon>Gunneridae</taxon>
        <taxon>Pentapetalae</taxon>
        <taxon>rosids</taxon>
        <taxon>fabids</taxon>
        <taxon>Malpighiales</taxon>
        <taxon>Rhizophoraceae</taxon>
        <taxon>Rhizophora</taxon>
    </lineage>
</organism>
<name>A0A2P2NVI9_RHIMU</name>
<dbReference type="EMBL" id="GGEC01065986">
    <property type="protein sequence ID" value="MBX46470.1"/>
    <property type="molecule type" value="Transcribed_RNA"/>
</dbReference>
<accession>A0A2P2NVI9</accession>
<reference evidence="1" key="1">
    <citation type="submission" date="2018-02" db="EMBL/GenBank/DDBJ databases">
        <title>Rhizophora mucronata_Transcriptome.</title>
        <authorList>
            <person name="Meera S.P."/>
            <person name="Sreeshan A."/>
            <person name="Augustine A."/>
        </authorList>
    </citation>
    <scope>NUCLEOTIDE SEQUENCE</scope>
    <source>
        <tissue evidence="1">Leaf</tissue>
    </source>
</reference>
<sequence length="61" mass="7151">MREACRQVWSLCWVHVLESSIRLFPSKMIVRIAFIFGVTRHFTPTRACYQSEGTSKANIKY</sequence>
<dbReference type="AlphaFoldDB" id="A0A2P2NVI9"/>
<protein>
    <submittedName>
        <fullName evidence="1">Uncharacterized protein</fullName>
    </submittedName>
</protein>
<proteinExistence type="predicted"/>
<evidence type="ECO:0000313" key="1">
    <source>
        <dbReference type="EMBL" id="MBX46470.1"/>
    </source>
</evidence>